<keyword evidence="3" id="KW-1185">Reference proteome</keyword>
<sequence length="105" mass="10853">MEVGQNPSTATMGQVDGPPHARTSHGRTGPLGFADANEEAGLSWAAVRADGFSNSWGESCNSAGISSWLSSTVKLGWGVWSGVHFTAASLPHGVEKAWQAQASAQ</sequence>
<feature type="compositionally biased region" description="Polar residues" evidence="1">
    <location>
        <begin position="1"/>
        <end position="12"/>
    </location>
</feature>
<name>A0A699ZDS2_HAELA</name>
<evidence type="ECO:0000313" key="3">
    <source>
        <dbReference type="Proteomes" id="UP000485058"/>
    </source>
</evidence>
<gene>
    <name evidence="2" type="ORF">HaLaN_17018</name>
</gene>
<protein>
    <submittedName>
        <fullName evidence="2">Uncharacterized protein</fullName>
    </submittedName>
</protein>
<comment type="caution">
    <text evidence="2">The sequence shown here is derived from an EMBL/GenBank/DDBJ whole genome shotgun (WGS) entry which is preliminary data.</text>
</comment>
<reference evidence="2 3" key="1">
    <citation type="submission" date="2020-02" db="EMBL/GenBank/DDBJ databases">
        <title>Draft genome sequence of Haematococcus lacustris strain NIES-144.</title>
        <authorList>
            <person name="Morimoto D."/>
            <person name="Nakagawa S."/>
            <person name="Yoshida T."/>
            <person name="Sawayama S."/>
        </authorList>
    </citation>
    <scope>NUCLEOTIDE SEQUENCE [LARGE SCALE GENOMIC DNA]</scope>
    <source>
        <strain evidence="2 3">NIES-144</strain>
    </source>
</reference>
<proteinExistence type="predicted"/>
<dbReference type="EMBL" id="BLLF01001551">
    <property type="protein sequence ID" value="GFH19975.1"/>
    <property type="molecule type" value="Genomic_DNA"/>
</dbReference>
<dbReference type="Proteomes" id="UP000485058">
    <property type="component" value="Unassembled WGS sequence"/>
</dbReference>
<accession>A0A699ZDS2</accession>
<feature type="region of interest" description="Disordered" evidence="1">
    <location>
        <begin position="1"/>
        <end position="35"/>
    </location>
</feature>
<evidence type="ECO:0000313" key="2">
    <source>
        <dbReference type="EMBL" id="GFH19975.1"/>
    </source>
</evidence>
<dbReference type="AlphaFoldDB" id="A0A699ZDS2"/>
<organism evidence="2 3">
    <name type="scientific">Haematococcus lacustris</name>
    <name type="common">Green alga</name>
    <name type="synonym">Haematococcus pluvialis</name>
    <dbReference type="NCBI Taxonomy" id="44745"/>
    <lineage>
        <taxon>Eukaryota</taxon>
        <taxon>Viridiplantae</taxon>
        <taxon>Chlorophyta</taxon>
        <taxon>core chlorophytes</taxon>
        <taxon>Chlorophyceae</taxon>
        <taxon>CS clade</taxon>
        <taxon>Chlamydomonadales</taxon>
        <taxon>Haematococcaceae</taxon>
        <taxon>Haematococcus</taxon>
    </lineage>
</organism>
<evidence type="ECO:0000256" key="1">
    <source>
        <dbReference type="SAM" id="MobiDB-lite"/>
    </source>
</evidence>